<evidence type="ECO:0000256" key="3">
    <source>
        <dbReference type="ARBA" id="ARBA00012513"/>
    </source>
</evidence>
<comment type="catalytic activity">
    <reaction evidence="11">
        <text>L-threonyl-[protein] + ATP = O-phospho-L-threonyl-[protein] + ADP + H(+)</text>
        <dbReference type="Rhea" id="RHEA:46608"/>
        <dbReference type="Rhea" id="RHEA-COMP:11060"/>
        <dbReference type="Rhea" id="RHEA-COMP:11605"/>
        <dbReference type="ChEBI" id="CHEBI:15378"/>
        <dbReference type="ChEBI" id="CHEBI:30013"/>
        <dbReference type="ChEBI" id="CHEBI:30616"/>
        <dbReference type="ChEBI" id="CHEBI:61977"/>
        <dbReference type="ChEBI" id="CHEBI:456216"/>
        <dbReference type="EC" id="2.7.11.1"/>
    </reaction>
</comment>
<dbReference type="GO" id="GO:0046872">
    <property type="term" value="F:metal ion binding"/>
    <property type="evidence" value="ECO:0007669"/>
    <property type="project" value="UniProtKB-KW"/>
</dbReference>
<protein>
    <recommendedName>
        <fullName evidence="3">non-specific serine/threonine protein kinase</fullName>
        <ecNumber evidence="3">2.7.11.1</ecNumber>
    </recommendedName>
</protein>
<feature type="domain" description="RIO kinase" evidence="14">
    <location>
        <begin position="65"/>
        <end position="330"/>
    </location>
</feature>
<keyword evidence="5" id="KW-0808">Transferase</keyword>
<keyword evidence="8 15" id="KW-0418">Kinase</keyword>
<evidence type="ECO:0000256" key="6">
    <source>
        <dbReference type="ARBA" id="ARBA00022723"/>
    </source>
</evidence>
<keyword evidence="7" id="KW-0547">Nucleotide-binding</keyword>
<keyword evidence="16" id="KW-1185">Reference proteome</keyword>
<evidence type="ECO:0000256" key="11">
    <source>
        <dbReference type="ARBA" id="ARBA00047899"/>
    </source>
</evidence>
<dbReference type="SMART" id="SM00090">
    <property type="entry name" value="RIO"/>
    <property type="match status" value="1"/>
</dbReference>
<dbReference type="InterPro" id="IPR011009">
    <property type="entry name" value="Kinase-like_dom_sf"/>
</dbReference>
<dbReference type="Pfam" id="PF01163">
    <property type="entry name" value="RIO1"/>
    <property type="match status" value="2"/>
</dbReference>
<dbReference type="InterPro" id="IPR036390">
    <property type="entry name" value="WH_DNA-bd_sf"/>
</dbReference>
<dbReference type="Gene3D" id="1.10.10.10">
    <property type="entry name" value="Winged helix-like DNA-binding domain superfamily/Winged helix DNA-binding domain"/>
    <property type="match status" value="1"/>
</dbReference>
<dbReference type="InterPro" id="IPR030484">
    <property type="entry name" value="Rio2"/>
</dbReference>
<comment type="caution">
    <text evidence="15">The sequence shown here is derived from an EMBL/GenBank/DDBJ whole genome shotgun (WGS) entry which is preliminary data.</text>
</comment>
<dbReference type="VEuPathDB" id="CryptoDB:GNI_002970"/>
<gene>
    <name evidence="15" type="ORF">GNI_002970</name>
</gene>
<dbReference type="GO" id="GO:0030490">
    <property type="term" value="P:maturation of SSU-rRNA"/>
    <property type="evidence" value="ECO:0007669"/>
    <property type="project" value="TreeGrafter"/>
</dbReference>
<keyword evidence="6" id="KW-0479">Metal-binding</keyword>
<dbReference type="GeneID" id="22910361"/>
<dbReference type="AlphaFoldDB" id="A0A023BDT1"/>
<evidence type="ECO:0000256" key="12">
    <source>
        <dbReference type="ARBA" id="ARBA00048679"/>
    </source>
</evidence>
<feature type="compositionally biased region" description="Acidic residues" evidence="13">
    <location>
        <begin position="385"/>
        <end position="395"/>
    </location>
</feature>
<dbReference type="PANTHER" id="PTHR45852:SF1">
    <property type="entry name" value="SERINE_THREONINE-PROTEIN KINASE RIO2"/>
    <property type="match status" value="1"/>
</dbReference>
<keyword evidence="10" id="KW-0460">Magnesium</keyword>
<dbReference type="GO" id="GO:0005524">
    <property type="term" value="F:ATP binding"/>
    <property type="evidence" value="ECO:0007669"/>
    <property type="project" value="UniProtKB-KW"/>
</dbReference>
<comment type="catalytic activity">
    <reaction evidence="12">
        <text>L-seryl-[protein] + ATP = O-phospho-L-seryl-[protein] + ADP + H(+)</text>
        <dbReference type="Rhea" id="RHEA:17989"/>
        <dbReference type="Rhea" id="RHEA-COMP:9863"/>
        <dbReference type="Rhea" id="RHEA-COMP:11604"/>
        <dbReference type="ChEBI" id="CHEBI:15378"/>
        <dbReference type="ChEBI" id="CHEBI:29999"/>
        <dbReference type="ChEBI" id="CHEBI:30616"/>
        <dbReference type="ChEBI" id="CHEBI:83421"/>
        <dbReference type="ChEBI" id="CHEBI:456216"/>
        <dbReference type="EC" id="2.7.11.1"/>
    </reaction>
</comment>
<dbReference type="GO" id="GO:0030688">
    <property type="term" value="C:preribosome, small subunit precursor"/>
    <property type="evidence" value="ECO:0007669"/>
    <property type="project" value="TreeGrafter"/>
</dbReference>
<dbReference type="InterPro" id="IPR000687">
    <property type="entry name" value="RIO_kinase"/>
</dbReference>
<evidence type="ECO:0000256" key="1">
    <source>
        <dbReference type="ARBA" id="ARBA00001946"/>
    </source>
</evidence>
<evidence type="ECO:0000256" key="8">
    <source>
        <dbReference type="ARBA" id="ARBA00022777"/>
    </source>
</evidence>
<keyword evidence="4" id="KW-0723">Serine/threonine-protein kinase</keyword>
<dbReference type="PANTHER" id="PTHR45852">
    <property type="entry name" value="SER/THR-PROTEIN KINASE RIO2"/>
    <property type="match status" value="1"/>
</dbReference>
<proteinExistence type="inferred from homology"/>
<dbReference type="Pfam" id="PF09202">
    <property type="entry name" value="Rio2_N"/>
    <property type="match status" value="1"/>
</dbReference>
<dbReference type="OMA" id="GYTNFRE"/>
<dbReference type="EC" id="2.7.11.1" evidence="3"/>
<evidence type="ECO:0000256" key="13">
    <source>
        <dbReference type="SAM" id="MobiDB-lite"/>
    </source>
</evidence>
<dbReference type="SUPFAM" id="SSF56112">
    <property type="entry name" value="Protein kinase-like (PK-like)"/>
    <property type="match status" value="1"/>
</dbReference>
<dbReference type="InterPro" id="IPR036388">
    <property type="entry name" value="WH-like_DNA-bd_sf"/>
</dbReference>
<feature type="region of interest" description="Disordered" evidence="13">
    <location>
        <begin position="369"/>
        <end position="403"/>
    </location>
</feature>
<evidence type="ECO:0000256" key="9">
    <source>
        <dbReference type="ARBA" id="ARBA00022840"/>
    </source>
</evidence>
<evidence type="ECO:0000313" key="16">
    <source>
        <dbReference type="Proteomes" id="UP000019763"/>
    </source>
</evidence>
<dbReference type="GO" id="GO:0005829">
    <property type="term" value="C:cytosol"/>
    <property type="evidence" value="ECO:0007669"/>
    <property type="project" value="TreeGrafter"/>
</dbReference>
<dbReference type="GO" id="GO:0004674">
    <property type="term" value="F:protein serine/threonine kinase activity"/>
    <property type="evidence" value="ECO:0007669"/>
    <property type="project" value="UniProtKB-KW"/>
</dbReference>
<evidence type="ECO:0000256" key="5">
    <source>
        <dbReference type="ARBA" id="ARBA00022679"/>
    </source>
</evidence>
<dbReference type="OrthoDB" id="10258631at2759"/>
<name>A0A023BDT1_GRENI</name>
<evidence type="ECO:0000256" key="2">
    <source>
        <dbReference type="ARBA" id="ARBA00009196"/>
    </source>
</evidence>
<dbReference type="SUPFAM" id="SSF46785">
    <property type="entry name" value="Winged helix' DNA-binding domain"/>
    <property type="match status" value="1"/>
</dbReference>
<dbReference type="Gene3D" id="3.30.200.20">
    <property type="entry name" value="Phosphorylase Kinase, domain 1"/>
    <property type="match status" value="1"/>
</dbReference>
<evidence type="ECO:0000256" key="4">
    <source>
        <dbReference type="ARBA" id="ARBA00022527"/>
    </source>
</evidence>
<organism evidence="15 16">
    <name type="scientific">Gregarina niphandrodes</name>
    <name type="common">Septate eugregarine</name>
    <dbReference type="NCBI Taxonomy" id="110365"/>
    <lineage>
        <taxon>Eukaryota</taxon>
        <taxon>Sar</taxon>
        <taxon>Alveolata</taxon>
        <taxon>Apicomplexa</taxon>
        <taxon>Conoidasida</taxon>
        <taxon>Gregarinasina</taxon>
        <taxon>Eugregarinorida</taxon>
        <taxon>Gregarinidae</taxon>
        <taxon>Gregarina</taxon>
    </lineage>
</organism>
<dbReference type="InterPro" id="IPR015285">
    <property type="entry name" value="RIO2_wHTH_N"/>
</dbReference>
<feature type="compositionally biased region" description="Low complexity" evidence="13">
    <location>
        <begin position="369"/>
        <end position="384"/>
    </location>
</feature>
<evidence type="ECO:0000259" key="14">
    <source>
        <dbReference type="SMART" id="SM00090"/>
    </source>
</evidence>
<accession>A0A023BDT1</accession>
<dbReference type="EMBL" id="AFNH02000026">
    <property type="protein sequence ID" value="EZG89094.1"/>
    <property type="molecule type" value="Genomic_DNA"/>
</dbReference>
<dbReference type="Proteomes" id="UP000019763">
    <property type="component" value="Unassembled WGS sequence"/>
</dbReference>
<comment type="cofactor">
    <cofactor evidence="1">
        <name>Mg(2+)</name>
        <dbReference type="ChEBI" id="CHEBI:18420"/>
    </cofactor>
</comment>
<dbReference type="FunFam" id="3.30.200.20:FF:000052">
    <property type="entry name" value="Serine/threonine-protein kinase RIO2"/>
    <property type="match status" value="1"/>
</dbReference>
<dbReference type="eggNOG" id="KOG2268">
    <property type="taxonomic scope" value="Eukaryota"/>
</dbReference>
<evidence type="ECO:0000256" key="7">
    <source>
        <dbReference type="ARBA" id="ARBA00022741"/>
    </source>
</evidence>
<sequence>MQLIAATLPFVDSDSWKCLFALEKGQEQYEYVPKSLVARYARLRPEGLHKVLGHLMKYDLVVYERKPAYEGYRLTWNGFDYIALRAFIHSGIIESVGPRIGVGKEADVHIVSLKNKTFCLKIHRLGRTSFRSAKSKRGYLKPGEDKVNWLHMSCLSAETEFTYMKQLRGHGLPTPKPIDHNRHMIIMTFADGLILNKVKKLHKTVMEDLLQRLFQCLVDMLSLGLVHGDYNEFNLLVSVTRDRGSRQGTRMDHNEAETESIGIQDTLDLTKVKAKVDLTMIDFPQVVTVAHPHARELFERDVESIRSFFWKRFRYEINSEDLPSFDDIVTNDMIQHLALRTTSRVMYDQLMTQRRGDLDSDITSIDTANSQVQSSINSQVQSDSYDQETDEEADVEGICGASG</sequence>
<evidence type="ECO:0000256" key="10">
    <source>
        <dbReference type="ARBA" id="ARBA00022842"/>
    </source>
</evidence>
<keyword evidence="9" id="KW-0067">ATP-binding</keyword>
<dbReference type="InterPro" id="IPR018934">
    <property type="entry name" value="RIO_dom"/>
</dbReference>
<evidence type="ECO:0000313" key="15">
    <source>
        <dbReference type="EMBL" id="EZG89094.1"/>
    </source>
</evidence>
<dbReference type="Gene3D" id="1.10.510.10">
    <property type="entry name" value="Transferase(Phosphotransferase) domain 1"/>
    <property type="match status" value="1"/>
</dbReference>
<dbReference type="RefSeq" id="XP_011128500.1">
    <property type="nucleotide sequence ID" value="XM_011130198.1"/>
</dbReference>
<comment type="similarity">
    <text evidence="2">Belongs to the protein kinase superfamily. RIO-type Ser/Thr kinase family.</text>
</comment>
<reference evidence="15" key="1">
    <citation type="submission" date="2013-12" db="EMBL/GenBank/DDBJ databases">
        <authorList>
            <person name="Omoto C.K."/>
            <person name="Sibley D."/>
            <person name="Venepally P."/>
            <person name="Hadjithomas M."/>
            <person name="Karamycheva S."/>
            <person name="Brunk B."/>
            <person name="Roos D."/>
            <person name="Caler E."/>
            <person name="Lorenzi H."/>
        </authorList>
    </citation>
    <scope>NUCLEOTIDE SEQUENCE</scope>
</reference>
<dbReference type="CDD" id="cd05144">
    <property type="entry name" value="RIO2_C"/>
    <property type="match status" value="1"/>
</dbReference>